<dbReference type="EMBL" id="BQNB010008491">
    <property type="protein sequence ID" value="GJS50091.1"/>
    <property type="molecule type" value="Genomic_DNA"/>
</dbReference>
<dbReference type="Proteomes" id="UP001151760">
    <property type="component" value="Unassembled WGS sequence"/>
</dbReference>
<feature type="region of interest" description="Disordered" evidence="1">
    <location>
        <begin position="35"/>
        <end position="59"/>
    </location>
</feature>
<dbReference type="Pfam" id="PF24289">
    <property type="entry name" value="DUF7477"/>
    <property type="match status" value="1"/>
</dbReference>
<dbReference type="InterPro" id="IPR055900">
    <property type="entry name" value="DUF7477"/>
</dbReference>
<evidence type="ECO:0000259" key="2">
    <source>
        <dbReference type="Pfam" id="PF24289"/>
    </source>
</evidence>
<evidence type="ECO:0000256" key="1">
    <source>
        <dbReference type="SAM" id="MobiDB-lite"/>
    </source>
</evidence>
<feature type="compositionally biased region" description="Basic and acidic residues" evidence="1">
    <location>
        <begin position="39"/>
        <end position="59"/>
    </location>
</feature>
<reference evidence="3" key="2">
    <citation type="submission" date="2022-01" db="EMBL/GenBank/DDBJ databases">
        <authorList>
            <person name="Yamashiro T."/>
            <person name="Shiraishi A."/>
            <person name="Satake H."/>
            <person name="Nakayama K."/>
        </authorList>
    </citation>
    <scope>NUCLEOTIDE SEQUENCE</scope>
</reference>
<comment type="caution">
    <text evidence="3">The sequence shown here is derived from an EMBL/GenBank/DDBJ whole genome shotgun (WGS) entry which is preliminary data.</text>
</comment>
<name>A0ABQ4WB25_9ASTR</name>
<protein>
    <recommendedName>
        <fullName evidence="2">DUF7477 domain-containing protein</fullName>
    </recommendedName>
</protein>
<sequence>GRHGCENNYAPPTVMAEEITTRRDTVMMGQMTVMVQNPDDSRDPDMSKRNTDIESRKNSDNDCRQFCIACPRQERIGLDAYGRPAGGIAGNVPSLLSNSRDINYSKLIISLFEGLLGPNPAIRLINTDGAQKIIFQAGKKRGNLNEDDDGQPRKKVQMGVPATQLAQHIERGNADGLLISSVASYSKPWALILDAGTCFTSQVYELSPFFLHTEWIMEQREKNYYISSIDGAKSPWGELSHDETTIINGALDLTAKRRRRVFMMITARVDGSELTTETAKRSRQDMVQRSRVDGSELTLRIHQSIR</sequence>
<gene>
    <name evidence="3" type="ORF">Tco_0600212</name>
</gene>
<accession>A0ABQ4WB25</accession>
<evidence type="ECO:0000313" key="3">
    <source>
        <dbReference type="EMBL" id="GJS50091.1"/>
    </source>
</evidence>
<feature type="domain" description="DUF7477" evidence="2">
    <location>
        <begin position="165"/>
        <end position="233"/>
    </location>
</feature>
<reference evidence="3" key="1">
    <citation type="journal article" date="2022" name="Int. J. Mol. Sci.">
        <title>Draft Genome of Tanacetum Coccineum: Genomic Comparison of Closely Related Tanacetum-Family Plants.</title>
        <authorList>
            <person name="Yamashiro T."/>
            <person name="Shiraishi A."/>
            <person name="Nakayama K."/>
            <person name="Satake H."/>
        </authorList>
    </citation>
    <scope>NUCLEOTIDE SEQUENCE</scope>
</reference>
<evidence type="ECO:0000313" key="4">
    <source>
        <dbReference type="Proteomes" id="UP001151760"/>
    </source>
</evidence>
<keyword evidence="4" id="KW-1185">Reference proteome</keyword>
<proteinExistence type="predicted"/>
<feature type="non-terminal residue" evidence="3">
    <location>
        <position position="1"/>
    </location>
</feature>
<organism evidence="3 4">
    <name type="scientific">Tanacetum coccineum</name>
    <dbReference type="NCBI Taxonomy" id="301880"/>
    <lineage>
        <taxon>Eukaryota</taxon>
        <taxon>Viridiplantae</taxon>
        <taxon>Streptophyta</taxon>
        <taxon>Embryophyta</taxon>
        <taxon>Tracheophyta</taxon>
        <taxon>Spermatophyta</taxon>
        <taxon>Magnoliopsida</taxon>
        <taxon>eudicotyledons</taxon>
        <taxon>Gunneridae</taxon>
        <taxon>Pentapetalae</taxon>
        <taxon>asterids</taxon>
        <taxon>campanulids</taxon>
        <taxon>Asterales</taxon>
        <taxon>Asteraceae</taxon>
        <taxon>Asteroideae</taxon>
        <taxon>Anthemideae</taxon>
        <taxon>Anthemidinae</taxon>
        <taxon>Tanacetum</taxon>
    </lineage>
</organism>